<dbReference type="Proteomes" id="UP000318741">
    <property type="component" value="Chromosome"/>
</dbReference>
<gene>
    <name evidence="1" type="ORF">CA12_34220</name>
</gene>
<reference evidence="1 2" key="1">
    <citation type="submission" date="2019-02" db="EMBL/GenBank/DDBJ databases">
        <title>Deep-cultivation of Planctomycetes and their phenomic and genomic characterization uncovers novel biology.</title>
        <authorList>
            <person name="Wiegand S."/>
            <person name="Jogler M."/>
            <person name="Boedeker C."/>
            <person name="Pinto D."/>
            <person name="Vollmers J."/>
            <person name="Rivas-Marin E."/>
            <person name="Kohn T."/>
            <person name="Peeters S.H."/>
            <person name="Heuer A."/>
            <person name="Rast P."/>
            <person name="Oberbeckmann S."/>
            <person name="Bunk B."/>
            <person name="Jeske O."/>
            <person name="Meyerdierks A."/>
            <person name="Storesund J.E."/>
            <person name="Kallscheuer N."/>
            <person name="Luecker S."/>
            <person name="Lage O.M."/>
            <person name="Pohl T."/>
            <person name="Merkel B.J."/>
            <person name="Hornburger P."/>
            <person name="Mueller R.-W."/>
            <person name="Bruemmer F."/>
            <person name="Labrenz M."/>
            <person name="Spormann A.M."/>
            <person name="Op den Camp H."/>
            <person name="Overmann J."/>
            <person name="Amann R."/>
            <person name="Jetten M.S.M."/>
            <person name="Mascher T."/>
            <person name="Medema M.H."/>
            <person name="Devos D.P."/>
            <person name="Kaster A.-K."/>
            <person name="Ovreas L."/>
            <person name="Rohde M."/>
            <person name="Galperin M.Y."/>
            <person name="Jogler C."/>
        </authorList>
    </citation>
    <scope>NUCLEOTIDE SEQUENCE [LARGE SCALE GENOMIC DNA]</scope>
    <source>
        <strain evidence="1 2">CA12</strain>
    </source>
</reference>
<dbReference type="PIRSF" id="PIRSF004884">
    <property type="entry name" value="Sugar_kin_arch"/>
    <property type="match status" value="1"/>
</dbReference>
<evidence type="ECO:0008006" key="3">
    <source>
        <dbReference type="Google" id="ProtNLM"/>
    </source>
</evidence>
<dbReference type="EMBL" id="CP036265">
    <property type="protein sequence ID" value="QDT17302.1"/>
    <property type="molecule type" value="Genomic_DNA"/>
</dbReference>
<dbReference type="InterPro" id="IPR020568">
    <property type="entry name" value="Ribosomal_Su5_D2-typ_SF"/>
</dbReference>
<organism evidence="1 2">
    <name type="scientific">Alienimonas californiensis</name>
    <dbReference type="NCBI Taxonomy" id="2527989"/>
    <lineage>
        <taxon>Bacteria</taxon>
        <taxon>Pseudomonadati</taxon>
        <taxon>Planctomycetota</taxon>
        <taxon>Planctomycetia</taxon>
        <taxon>Planctomycetales</taxon>
        <taxon>Planctomycetaceae</taxon>
        <taxon>Alienimonas</taxon>
    </lineage>
</organism>
<dbReference type="RefSeq" id="WP_145360185.1">
    <property type="nucleotide sequence ID" value="NZ_CP036265.1"/>
</dbReference>
<accession>A0A517PD53</accession>
<protein>
    <recommendedName>
        <fullName evidence="3">GHMP kinase N-terminal domain-containing protein</fullName>
    </recommendedName>
</protein>
<sequence length="319" mass="33209">MTPFARQSVTVTAGARLHFGLCSLAPEWSGAGVTVEAPVTRVMVSATDGDAEFTAPDGELERLRAAVTTIAGDRPLRAELLTCPPAHSGLGSGTQIALAAATATARLLGEADPIAGPLFERLGRANRSRLGAAGFLSGGMLLDPLGALGAASGTAVRCVSLPAEWRWVIVIPTEGGGVSGEQEAAALRRMPPMSRPFSGGLRRMILQSLPLAAGLGERPPNAVLFARILGDYGMRVGKHFAPLQGGVFVSPAVREWAADRKDRNLPAPAQSSWGPVACSVFGSAEMAEAEARRVRSLLGDAVKVLVTATRNRGATFQER</sequence>
<dbReference type="InterPro" id="IPR004422">
    <property type="entry name" value="RFAP_synthase"/>
</dbReference>
<dbReference type="OrthoDB" id="1492801at2"/>
<proteinExistence type="predicted"/>
<evidence type="ECO:0000313" key="2">
    <source>
        <dbReference type="Proteomes" id="UP000318741"/>
    </source>
</evidence>
<dbReference type="KEGG" id="acaf:CA12_34220"/>
<evidence type="ECO:0000313" key="1">
    <source>
        <dbReference type="EMBL" id="QDT17302.1"/>
    </source>
</evidence>
<name>A0A517PD53_9PLAN</name>
<keyword evidence="2" id="KW-1185">Reference proteome</keyword>
<dbReference type="AlphaFoldDB" id="A0A517PD53"/>
<dbReference type="SUPFAM" id="SSF54211">
    <property type="entry name" value="Ribosomal protein S5 domain 2-like"/>
    <property type="match status" value="1"/>
</dbReference>